<dbReference type="InterPro" id="IPR000453">
    <property type="entry name" value="Chorismate_synth"/>
</dbReference>
<proteinExistence type="inferred from homology"/>
<comment type="subunit">
    <text evidence="11">Homotetramer.</text>
</comment>
<evidence type="ECO:0000256" key="10">
    <source>
        <dbReference type="ARBA" id="ARBA00023239"/>
    </source>
</evidence>
<evidence type="ECO:0000256" key="3">
    <source>
        <dbReference type="ARBA" id="ARBA00013036"/>
    </source>
</evidence>
<comment type="pathway">
    <text evidence="1 11 12">Metabolic intermediate biosynthesis; chorismate biosynthesis; chorismate from D-erythrose 4-phosphate and phosphoenolpyruvate: step 7/7.</text>
</comment>
<evidence type="ECO:0000256" key="7">
    <source>
        <dbReference type="ARBA" id="ARBA00022827"/>
    </source>
</evidence>
<dbReference type="SUPFAM" id="SSF103263">
    <property type="entry name" value="Chorismate synthase, AroC"/>
    <property type="match status" value="1"/>
</dbReference>
<feature type="compositionally biased region" description="Polar residues" evidence="13">
    <location>
        <begin position="276"/>
        <end position="291"/>
    </location>
</feature>
<keyword evidence="8 11" id="KW-0521">NADP</keyword>
<comment type="catalytic activity">
    <reaction evidence="11 12">
        <text>5-O-(1-carboxyvinyl)-3-phosphoshikimate = chorismate + phosphate</text>
        <dbReference type="Rhea" id="RHEA:21020"/>
        <dbReference type="ChEBI" id="CHEBI:29748"/>
        <dbReference type="ChEBI" id="CHEBI:43474"/>
        <dbReference type="ChEBI" id="CHEBI:57701"/>
        <dbReference type="EC" id="4.2.3.5"/>
    </reaction>
</comment>
<evidence type="ECO:0000256" key="12">
    <source>
        <dbReference type="RuleBase" id="RU000605"/>
    </source>
</evidence>
<dbReference type="PIRSF" id="PIRSF001456">
    <property type="entry name" value="Chorismate_synth"/>
    <property type="match status" value="1"/>
</dbReference>
<feature type="binding site" evidence="11">
    <location>
        <begin position="128"/>
        <end position="130"/>
    </location>
    <ligand>
        <name>FMN</name>
        <dbReference type="ChEBI" id="CHEBI:58210"/>
    </ligand>
</feature>
<keyword evidence="4 11" id="KW-0028">Amino-acid biosynthesis</keyword>
<dbReference type="PANTHER" id="PTHR21085">
    <property type="entry name" value="CHORISMATE SYNTHASE"/>
    <property type="match status" value="1"/>
</dbReference>
<dbReference type="EMBL" id="AP025564">
    <property type="protein sequence ID" value="BDE97386.1"/>
    <property type="molecule type" value="Genomic_DNA"/>
</dbReference>
<dbReference type="PROSITE" id="PS00787">
    <property type="entry name" value="CHORISMATE_SYNTHASE_1"/>
    <property type="match status" value="1"/>
</dbReference>
<evidence type="ECO:0000256" key="4">
    <source>
        <dbReference type="ARBA" id="ARBA00022605"/>
    </source>
</evidence>
<keyword evidence="7 11" id="KW-0274">FAD</keyword>
<comment type="caution">
    <text evidence="11">Lacks conserved residue(s) required for the propagation of feature annotation.</text>
</comment>
<evidence type="ECO:0000256" key="1">
    <source>
        <dbReference type="ARBA" id="ARBA00005044"/>
    </source>
</evidence>
<dbReference type="PANTHER" id="PTHR21085:SF0">
    <property type="entry name" value="CHORISMATE SYNTHASE"/>
    <property type="match status" value="1"/>
</dbReference>
<dbReference type="NCBIfam" id="TIGR00033">
    <property type="entry name" value="aroC"/>
    <property type="match status" value="1"/>
</dbReference>
<keyword evidence="10 11" id="KW-0456">Lyase</keyword>
<keyword evidence="6 11" id="KW-0288">FMN</keyword>
<evidence type="ECO:0000313" key="15">
    <source>
        <dbReference type="Proteomes" id="UP001320544"/>
    </source>
</evidence>
<dbReference type="CDD" id="cd07304">
    <property type="entry name" value="Chorismate_synthase"/>
    <property type="match status" value="1"/>
</dbReference>
<dbReference type="HAMAP" id="MF_00300">
    <property type="entry name" value="Chorismate_synth"/>
    <property type="match status" value="1"/>
</dbReference>
<evidence type="ECO:0000256" key="6">
    <source>
        <dbReference type="ARBA" id="ARBA00022643"/>
    </source>
</evidence>
<feature type="region of interest" description="Disordered" evidence="13">
    <location>
        <begin position="275"/>
        <end position="295"/>
    </location>
</feature>
<dbReference type="Pfam" id="PF01264">
    <property type="entry name" value="Chorismate_synt"/>
    <property type="match status" value="1"/>
</dbReference>
<keyword evidence="15" id="KW-1185">Reference proteome</keyword>
<dbReference type="NCBIfam" id="NF003793">
    <property type="entry name" value="PRK05382.1"/>
    <property type="match status" value="1"/>
</dbReference>
<keyword evidence="9 11" id="KW-0057">Aromatic amino acid biosynthesis</keyword>
<dbReference type="InterPro" id="IPR020541">
    <property type="entry name" value="Chorismate_synthase_CS"/>
</dbReference>
<evidence type="ECO:0000256" key="2">
    <source>
        <dbReference type="ARBA" id="ARBA00008014"/>
    </source>
</evidence>
<evidence type="ECO:0000256" key="13">
    <source>
        <dbReference type="SAM" id="MobiDB-lite"/>
    </source>
</evidence>
<keyword evidence="5 11" id="KW-0285">Flavoprotein</keyword>
<dbReference type="Proteomes" id="UP001320544">
    <property type="component" value="Chromosome"/>
</dbReference>
<evidence type="ECO:0000256" key="11">
    <source>
        <dbReference type="HAMAP-Rule" id="MF_00300"/>
    </source>
</evidence>
<dbReference type="InterPro" id="IPR035904">
    <property type="entry name" value="Chorismate_synth_AroC_sf"/>
</dbReference>
<comment type="function">
    <text evidence="11">Catalyzes the anti-1,4-elimination of the C-3 phosphate and the C-6 proR hydrogen from 5-enolpyruvylshikimate-3-phosphate (EPSP) to yield chorismate, which is the branch point compound that serves as the starting substrate for the three terminal pathways of aromatic amino acid biosynthesis. This reaction introduces a second double bond into the aromatic ring system.</text>
</comment>
<feature type="binding site" evidence="11">
    <location>
        <position position="337"/>
    </location>
    <ligand>
        <name>FMN</name>
        <dbReference type="ChEBI" id="CHEBI:58210"/>
    </ligand>
</feature>
<name>A0ABM7WLU8_9ACTN</name>
<feature type="binding site" evidence="11">
    <location>
        <position position="296"/>
    </location>
    <ligand>
        <name>FMN</name>
        <dbReference type="ChEBI" id="CHEBI:58210"/>
    </ligand>
</feature>
<organism evidence="14 15">
    <name type="scientific">Raoultibacter timonensis</name>
    <dbReference type="NCBI Taxonomy" id="1907662"/>
    <lineage>
        <taxon>Bacteria</taxon>
        <taxon>Bacillati</taxon>
        <taxon>Actinomycetota</taxon>
        <taxon>Coriobacteriia</taxon>
        <taxon>Eggerthellales</taxon>
        <taxon>Eggerthellaceae</taxon>
        <taxon>Raoultibacter</taxon>
    </lineage>
</organism>
<evidence type="ECO:0000256" key="8">
    <source>
        <dbReference type="ARBA" id="ARBA00022857"/>
    </source>
</evidence>
<comment type="cofactor">
    <cofactor evidence="11 12">
        <name>FMNH2</name>
        <dbReference type="ChEBI" id="CHEBI:57618"/>
    </cofactor>
    <text evidence="11 12">Reduced FMN (FMNH(2)).</text>
</comment>
<protein>
    <recommendedName>
        <fullName evidence="3 11">Chorismate synthase</fullName>
        <shortName evidence="11">CS</shortName>
        <ecNumber evidence="3 11">4.2.3.5</ecNumber>
    </recommendedName>
    <alternativeName>
        <fullName evidence="11">5-enolpyruvylshikimate-3-phosphate phospholyase</fullName>
    </alternativeName>
</protein>
<reference evidence="14 15" key="1">
    <citation type="submission" date="2022-01" db="EMBL/GenBank/DDBJ databases">
        <title>Novel bile acid biosynthetic pathways are enriched in the microbiome of centenarians.</title>
        <authorList>
            <person name="Sato Y."/>
            <person name="Atarashi K."/>
            <person name="Plichta R.D."/>
            <person name="Arai Y."/>
            <person name="Sasajima S."/>
            <person name="Kearney M.S."/>
            <person name="Suda W."/>
            <person name="Takeshita K."/>
            <person name="Sasaki T."/>
            <person name="Okamoto S."/>
            <person name="Skelly N.A."/>
            <person name="Okamura Y."/>
            <person name="Vlamakis H."/>
            <person name="Li Y."/>
            <person name="Tanoue T."/>
            <person name="Takei H."/>
            <person name="Nittono H."/>
            <person name="Narushima S."/>
            <person name="Irie J."/>
            <person name="Itoh H."/>
            <person name="Moriya K."/>
            <person name="Sugiura Y."/>
            <person name="Suematsu M."/>
            <person name="Moritoki N."/>
            <person name="Shibata S."/>
            <person name="Littman R.D."/>
            <person name="Fischbach A.M."/>
            <person name="Uwamino Y."/>
            <person name="Inoue T."/>
            <person name="Honda A."/>
            <person name="Hattori M."/>
            <person name="Murai T."/>
            <person name="Xavier J.R."/>
            <person name="Hirose N."/>
            <person name="Honda K."/>
        </authorList>
    </citation>
    <scope>NUCLEOTIDE SEQUENCE [LARGE SCALE GENOMIC DNA]</scope>
    <source>
        <strain evidence="14 15">CE91-St30</strain>
    </source>
</reference>
<evidence type="ECO:0000313" key="14">
    <source>
        <dbReference type="EMBL" id="BDE97386.1"/>
    </source>
</evidence>
<sequence length="390" mass="41270">MHYITAGESHGPALTAIVDGVPAGLNISLRQIDSDLARRQSGYGRGGRQAIEKDHAEILSGVRFGRTNGAPIALQIRNKDWENWTGRMAPFGDVPEDLVREVTPRPGHADLVGALKTNTDDCRNILERASARETAARVAAAGIARELLADLGVEIFSYVTRIGSAEFAEEDPLTAAPDYKPLDIEMSDVRCPDDDATEAMKAAIDAAREAGESLGGTFRVVVLGLLPGIGGYATPTERLTSRIGAALFSIPAIKGVEFGLGFAAAASAGSKVHDPITQSSKDGFSRASNNAGGLEGGMTTGMPLIVTAAMKPIPTLTNPLMTVNMDTLEPEEASKERSDVCAVPACAVVAESEVAFVLANAYLERFGDANMTDIRAAVKAYRQRIKTMSR</sequence>
<gene>
    <name evidence="11 14" type="primary">aroC</name>
    <name evidence="14" type="ORF">CE91St30_27190</name>
</gene>
<evidence type="ECO:0000256" key="5">
    <source>
        <dbReference type="ARBA" id="ARBA00022630"/>
    </source>
</evidence>
<feature type="binding site" evidence="11">
    <location>
        <position position="39"/>
    </location>
    <ligand>
        <name>NADP(+)</name>
        <dbReference type="ChEBI" id="CHEBI:58349"/>
    </ligand>
</feature>
<evidence type="ECO:0000256" key="9">
    <source>
        <dbReference type="ARBA" id="ARBA00023141"/>
    </source>
</evidence>
<accession>A0ABM7WLU8</accession>
<feature type="binding site" evidence="11">
    <location>
        <begin position="311"/>
        <end position="315"/>
    </location>
    <ligand>
        <name>FMN</name>
        <dbReference type="ChEBI" id="CHEBI:58210"/>
    </ligand>
</feature>
<feature type="binding site" evidence="11">
    <location>
        <position position="45"/>
    </location>
    <ligand>
        <name>NADP(+)</name>
        <dbReference type="ChEBI" id="CHEBI:58349"/>
    </ligand>
</feature>
<dbReference type="EC" id="4.2.3.5" evidence="3 11"/>
<dbReference type="RefSeq" id="WP_244386656.1">
    <property type="nucleotide sequence ID" value="NZ_AP025564.1"/>
</dbReference>
<comment type="similarity">
    <text evidence="2 11 12">Belongs to the chorismate synthase family.</text>
</comment>
<dbReference type="Gene3D" id="3.60.150.10">
    <property type="entry name" value="Chorismate synthase AroC"/>
    <property type="match status" value="1"/>
</dbReference>